<evidence type="ECO:0000256" key="3">
    <source>
        <dbReference type="ARBA" id="ARBA00022827"/>
    </source>
</evidence>
<dbReference type="Gene3D" id="3.50.50.60">
    <property type="entry name" value="FAD/NAD(P)-binding domain"/>
    <property type="match status" value="1"/>
</dbReference>
<comment type="caution">
    <text evidence="5">The sequence shown here is derived from an EMBL/GenBank/DDBJ whole genome shotgun (WGS) entry which is preliminary data.</text>
</comment>
<keyword evidence="4" id="KW-0560">Oxidoreductase</keyword>
<organism evidence="5 6">
    <name type="scientific">Perkinsus olseni</name>
    <name type="common">Perkinsus atlanticus</name>
    <dbReference type="NCBI Taxonomy" id="32597"/>
    <lineage>
        <taxon>Eukaryota</taxon>
        <taxon>Sar</taxon>
        <taxon>Alveolata</taxon>
        <taxon>Perkinsozoa</taxon>
        <taxon>Perkinsea</taxon>
        <taxon>Perkinsida</taxon>
        <taxon>Perkinsidae</taxon>
        <taxon>Perkinsus</taxon>
    </lineage>
</organism>
<proteinExistence type="inferred from homology"/>
<dbReference type="GO" id="GO:0004499">
    <property type="term" value="F:N,N-dimethylaniline monooxygenase activity"/>
    <property type="evidence" value="ECO:0007669"/>
    <property type="project" value="InterPro"/>
</dbReference>
<keyword evidence="5" id="KW-0503">Monooxygenase</keyword>
<evidence type="ECO:0000313" key="6">
    <source>
        <dbReference type="Proteomes" id="UP000570595"/>
    </source>
</evidence>
<dbReference type="AlphaFoldDB" id="A0A7J6KYF5"/>
<name>A0A7J6KYF5_PEROL</name>
<evidence type="ECO:0000256" key="2">
    <source>
        <dbReference type="ARBA" id="ARBA00022630"/>
    </source>
</evidence>
<dbReference type="InterPro" id="IPR020946">
    <property type="entry name" value="Flavin_mOase-like"/>
</dbReference>
<reference evidence="5 6" key="1">
    <citation type="submission" date="2020-04" db="EMBL/GenBank/DDBJ databases">
        <title>Perkinsus olseni comparative genomics.</title>
        <authorList>
            <person name="Bogema D.R."/>
        </authorList>
    </citation>
    <scope>NUCLEOTIDE SEQUENCE [LARGE SCALE GENOMIC DNA]</scope>
    <source>
        <strain evidence="5">ATCC PRA-179</strain>
    </source>
</reference>
<dbReference type="InterPro" id="IPR036188">
    <property type="entry name" value="FAD/NAD-bd_sf"/>
</dbReference>
<dbReference type="GO" id="GO:0050661">
    <property type="term" value="F:NADP binding"/>
    <property type="evidence" value="ECO:0007669"/>
    <property type="project" value="InterPro"/>
</dbReference>
<evidence type="ECO:0000313" key="5">
    <source>
        <dbReference type="EMBL" id="KAF4652268.1"/>
    </source>
</evidence>
<dbReference type="InterPro" id="IPR050346">
    <property type="entry name" value="FMO-like"/>
</dbReference>
<dbReference type="PANTHER" id="PTHR23023">
    <property type="entry name" value="DIMETHYLANILINE MONOOXYGENASE"/>
    <property type="match status" value="1"/>
</dbReference>
<dbReference type="OrthoDB" id="413515at2759"/>
<dbReference type="SUPFAM" id="SSF51905">
    <property type="entry name" value="FAD/NAD(P)-binding domain"/>
    <property type="match status" value="1"/>
</dbReference>
<sequence>MYHSLRTNLPKEVMQFRDFPFPSDLPSFIPRAAVQRYLEDFADSGKLREYIKFNAEAVKVERIELSSLSPVLSPTN</sequence>
<evidence type="ECO:0000256" key="1">
    <source>
        <dbReference type="ARBA" id="ARBA00009183"/>
    </source>
</evidence>
<keyword evidence="3" id="KW-0274">FAD</keyword>
<comment type="similarity">
    <text evidence="1">Belongs to the FMO family.</text>
</comment>
<dbReference type="EMBL" id="JABAHT010000742">
    <property type="protein sequence ID" value="KAF4652268.1"/>
    <property type="molecule type" value="Genomic_DNA"/>
</dbReference>
<protein>
    <submittedName>
        <fullName evidence="5">Monooxygenase</fullName>
    </submittedName>
</protein>
<evidence type="ECO:0000256" key="4">
    <source>
        <dbReference type="ARBA" id="ARBA00023002"/>
    </source>
</evidence>
<keyword evidence="2" id="KW-0285">Flavoprotein</keyword>
<gene>
    <name evidence="5" type="primary">FMO1_3</name>
    <name evidence="5" type="ORF">FOZ61_009813</name>
</gene>
<dbReference type="Proteomes" id="UP000570595">
    <property type="component" value="Unassembled WGS sequence"/>
</dbReference>
<dbReference type="GO" id="GO:0050660">
    <property type="term" value="F:flavin adenine dinucleotide binding"/>
    <property type="evidence" value="ECO:0007669"/>
    <property type="project" value="InterPro"/>
</dbReference>
<dbReference type="Pfam" id="PF00743">
    <property type="entry name" value="FMO-like"/>
    <property type="match status" value="1"/>
</dbReference>
<accession>A0A7J6KYF5</accession>